<keyword evidence="1" id="KW-0732">Signal</keyword>
<feature type="non-terminal residue" evidence="2">
    <location>
        <position position="1"/>
    </location>
</feature>
<evidence type="ECO:0000313" key="2">
    <source>
        <dbReference type="EMBL" id="GMT29669.1"/>
    </source>
</evidence>
<proteinExistence type="predicted"/>
<dbReference type="AlphaFoldDB" id="A0AAV5WG27"/>
<accession>A0AAV5WG27</accession>
<organism evidence="2 3">
    <name type="scientific">Pristionchus fissidentatus</name>
    <dbReference type="NCBI Taxonomy" id="1538716"/>
    <lineage>
        <taxon>Eukaryota</taxon>
        <taxon>Metazoa</taxon>
        <taxon>Ecdysozoa</taxon>
        <taxon>Nematoda</taxon>
        <taxon>Chromadorea</taxon>
        <taxon>Rhabditida</taxon>
        <taxon>Rhabditina</taxon>
        <taxon>Diplogasteromorpha</taxon>
        <taxon>Diplogasteroidea</taxon>
        <taxon>Neodiplogasteridae</taxon>
        <taxon>Pristionchus</taxon>
    </lineage>
</organism>
<reference evidence="2" key="1">
    <citation type="submission" date="2023-10" db="EMBL/GenBank/DDBJ databases">
        <title>Genome assembly of Pristionchus species.</title>
        <authorList>
            <person name="Yoshida K."/>
            <person name="Sommer R.J."/>
        </authorList>
    </citation>
    <scope>NUCLEOTIDE SEQUENCE</scope>
    <source>
        <strain evidence="2">RS5133</strain>
    </source>
</reference>
<sequence>RCWCLGFFILFFDYLLPVVPIATAYDRSAFSDEVRGWKCYEELQSPFFPFLSSLWLRCAEFFMLCGKKEDGNSLKMTRSHSMELGPR</sequence>
<protein>
    <recommendedName>
        <fullName evidence="4">Secreted protein</fullName>
    </recommendedName>
</protein>
<dbReference type="EMBL" id="BTSY01000005">
    <property type="protein sequence ID" value="GMT29669.1"/>
    <property type="molecule type" value="Genomic_DNA"/>
</dbReference>
<gene>
    <name evidence="2" type="ORF">PFISCL1PPCAC_20966</name>
</gene>
<name>A0AAV5WG27_9BILA</name>
<evidence type="ECO:0008006" key="4">
    <source>
        <dbReference type="Google" id="ProtNLM"/>
    </source>
</evidence>
<feature type="chain" id="PRO_5043585430" description="Secreted protein" evidence="1">
    <location>
        <begin position="25"/>
        <end position="87"/>
    </location>
</feature>
<evidence type="ECO:0000313" key="3">
    <source>
        <dbReference type="Proteomes" id="UP001432322"/>
    </source>
</evidence>
<feature type="signal peptide" evidence="1">
    <location>
        <begin position="1"/>
        <end position="24"/>
    </location>
</feature>
<keyword evidence="3" id="KW-1185">Reference proteome</keyword>
<comment type="caution">
    <text evidence="2">The sequence shown here is derived from an EMBL/GenBank/DDBJ whole genome shotgun (WGS) entry which is preliminary data.</text>
</comment>
<dbReference type="Proteomes" id="UP001432322">
    <property type="component" value="Unassembled WGS sequence"/>
</dbReference>
<evidence type="ECO:0000256" key="1">
    <source>
        <dbReference type="SAM" id="SignalP"/>
    </source>
</evidence>